<dbReference type="HOGENOM" id="CLU_102172_0_0_4"/>
<dbReference type="Pfam" id="PF00127">
    <property type="entry name" value="Copper-bind"/>
    <property type="match status" value="1"/>
</dbReference>
<dbReference type="SUPFAM" id="SSF49503">
    <property type="entry name" value="Cupredoxins"/>
    <property type="match status" value="1"/>
</dbReference>
<dbReference type="InterPro" id="IPR050845">
    <property type="entry name" value="Cu-binding_ET"/>
</dbReference>
<dbReference type="KEGG" id="ctes:O987_09225"/>
<protein>
    <recommendedName>
        <fullName evidence="6">Blue (type 1) copper domain-containing protein</fullName>
    </recommendedName>
</protein>
<dbReference type="InterPro" id="IPR033138">
    <property type="entry name" value="Cu_oxidase_CS"/>
</dbReference>
<evidence type="ECO:0000256" key="4">
    <source>
        <dbReference type="ARBA" id="ARBA00023008"/>
    </source>
</evidence>
<evidence type="ECO:0000256" key="2">
    <source>
        <dbReference type="ARBA" id="ARBA00022723"/>
    </source>
</evidence>
<accession>A0A076PQL4</accession>
<dbReference type="Proteomes" id="UP000028782">
    <property type="component" value="Chromosome"/>
</dbReference>
<evidence type="ECO:0000256" key="1">
    <source>
        <dbReference type="ARBA" id="ARBA00004418"/>
    </source>
</evidence>
<dbReference type="GO" id="GO:0042597">
    <property type="term" value="C:periplasmic space"/>
    <property type="evidence" value="ECO:0007669"/>
    <property type="project" value="UniProtKB-SubCell"/>
</dbReference>
<feature type="signal peptide" evidence="5">
    <location>
        <begin position="1"/>
        <end position="21"/>
    </location>
</feature>
<keyword evidence="3" id="KW-0574">Periplasm</keyword>
<dbReference type="InterPro" id="IPR000923">
    <property type="entry name" value="BlueCu_1"/>
</dbReference>
<evidence type="ECO:0000256" key="3">
    <source>
        <dbReference type="ARBA" id="ARBA00022764"/>
    </source>
</evidence>
<reference evidence="7 8" key="1">
    <citation type="journal article" date="2014" name="Genome Announc.">
        <title>Complete Genome Sequence of Polychlorinated Biphenyl Degrader Comamonas testosteroni TK102 (NBRC 109938).</title>
        <authorList>
            <person name="Fukuda K."/>
            <person name="Hosoyama A."/>
            <person name="Tsuchikane K."/>
            <person name="Ohji S."/>
            <person name="Yamazoe A."/>
            <person name="Fujita N."/>
            <person name="Shintani M."/>
            <person name="Kimbara K."/>
        </authorList>
    </citation>
    <scope>NUCLEOTIDE SEQUENCE [LARGE SCALE GENOMIC DNA]</scope>
    <source>
        <strain evidence="7">TK102</strain>
    </source>
</reference>
<sequence length="160" mass="17671">MKTIHFIAACALAASVSASFAHGNNAHASGPVIKEQKPWGIAAEAREVRRTITIQMTDDMRFSPSHFSVKKGETLRLRVVNKGHLMHEMVLGTRASLDEHARMMLKYPGMEHAEPYMAHVAAGQTEDMVWSFNRAGDFDFACLIAGHYQAGMTGRITVTE</sequence>
<dbReference type="PANTHER" id="PTHR38439:SF3">
    <property type="entry name" value="COPPER-RESISTANT CUPROPROTEIN COPI"/>
    <property type="match status" value="1"/>
</dbReference>
<dbReference type="GO" id="GO:0009055">
    <property type="term" value="F:electron transfer activity"/>
    <property type="evidence" value="ECO:0007669"/>
    <property type="project" value="InterPro"/>
</dbReference>
<dbReference type="AlphaFoldDB" id="A0A076PQL4"/>
<proteinExistence type="predicted"/>
<dbReference type="Gene3D" id="2.60.40.420">
    <property type="entry name" value="Cupredoxins - blue copper proteins"/>
    <property type="match status" value="1"/>
</dbReference>
<feature type="domain" description="Blue (type 1) copper" evidence="6">
    <location>
        <begin position="54"/>
        <end position="158"/>
    </location>
</feature>
<feature type="chain" id="PRO_5001715994" description="Blue (type 1) copper domain-containing protein" evidence="5">
    <location>
        <begin position="22"/>
        <end position="160"/>
    </location>
</feature>
<dbReference type="PANTHER" id="PTHR38439">
    <property type="entry name" value="AURACYANIN-B"/>
    <property type="match status" value="1"/>
</dbReference>
<keyword evidence="5" id="KW-0732">Signal</keyword>
<keyword evidence="2" id="KW-0479">Metal-binding</keyword>
<dbReference type="GO" id="GO:0005507">
    <property type="term" value="F:copper ion binding"/>
    <property type="evidence" value="ECO:0007669"/>
    <property type="project" value="InterPro"/>
</dbReference>
<dbReference type="CDD" id="cd04211">
    <property type="entry name" value="Cupredoxin_like_2"/>
    <property type="match status" value="1"/>
</dbReference>
<dbReference type="RefSeq" id="WP_003057087.1">
    <property type="nucleotide sequence ID" value="NZ_CP006704.1"/>
</dbReference>
<evidence type="ECO:0000313" key="8">
    <source>
        <dbReference type="Proteomes" id="UP000028782"/>
    </source>
</evidence>
<organism evidence="7 8">
    <name type="scientific">Comamonas testosteroni TK102</name>
    <dbReference type="NCBI Taxonomy" id="1392005"/>
    <lineage>
        <taxon>Bacteria</taxon>
        <taxon>Pseudomonadati</taxon>
        <taxon>Pseudomonadota</taxon>
        <taxon>Betaproteobacteria</taxon>
        <taxon>Burkholderiales</taxon>
        <taxon>Comamonadaceae</taxon>
        <taxon>Comamonas</taxon>
    </lineage>
</organism>
<dbReference type="EMBL" id="CP006704">
    <property type="protein sequence ID" value="AIJ45975.1"/>
    <property type="molecule type" value="Genomic_DNA"/>
</dbReference>
<dbReference type="InterPro" id="IPR008972">
    <property type="entry name" value="Cupredoxin"/>
</dbReference>
<name>A0A076PQL4_COMTE</name>
<evidence type="ECO:0000313" key="7">
    <source>
        <dbReference type="EMBL" id="AIJ45975.1"/>
    </source>
</evidence>
<comment type="subcellular location">
    <subcellularLocation>
        <location evidence="1">Periplasm</location>
    </subcellularLocation>
</comment>
<gene>
    <name evidence="7" type="ORF">O987_09225</name>
</gene>
<evidence type="ECO:0000259" key="6">
    <source>
        <dbReference type="Pfam" id="PF00127"/>
    </source>
</evidence>
<dbReference type="PROSITE" id="PS00079">
    <property type="entry name" value="MULTICOPPER_OXIDASE1"/>
    <property type="match status" value="1"/>
</dbReference>
<evidence type="ECO:0000256" key="5">
    <source>
        <dbReference type="SAM" id="SignalP"/>
    </source>
</evidence>
<keyword evidence="4" id="KW-0186">Copper</keyword>